<dbReference type="PANTHER" id="PTHR37422:SF21">
    <property type="entry name" value="EXOQ-LIKE PROTEIN"/>
    <property type="match status" value="1"/>
</dbReference>
<evidence type="ECO:0000313" key="7">
    <source>
        <dbReference type="EMBL" id="MBD0414755.1"/>
    </source>
</evidence>
<evidence type="ECO:0000313" key="8">
    <source>
        <dbReference type="Proteomes" id="UP000643405"/>
    </source>
</evidence>
<feature type="transmembrane region" description="Helical" evidence="5">
    <location>
        <begin position="97"/>
        <end position="114"/>
    </location>
</feature>
<evidence type="ECO:0000259" key="6">
    <source>
        <dbReference type="Pfam" id="PF04932"/>
    </source>
</evidence>
<protein>
    <submittedName>
        <fullName evidence="7">O-antigen ligase family protein</fullName>
    </submittedName>
</protein>
<feature type="domain" description="O-antigen ligase-related" evidence="6">
    <location>
        <begin position="202"/>
        <end position="344"/>
    </location>
</feature>
<dbReference type="InterPro" id="IPR051533">
    <property type="entry name" value="WaaL-like"/>
</dbReference>
<feature type="transmembrane region" description="Helical" evidence="5">
    <location>
        <begin position="126"/>
        <end position="146"/>
    </location>
</feature>
<dbReference type="Pfam" id="PF04932">
    <property type="entry name" value="Wzy_C"/>
    <property type="match status" value="1"/>
</dbReference>
<keyword evidence="4 5" id="KW-0472">Membrane</keyword>
<dbReference type="Proteomes" id="UP000643405">
    <property type="component" value="Unassembled WGS sequence"/>
</dbReference>
<keyword evidence="8" id="KW-1185">Reference proteome</keyword>
<feature type="transmembrane region" description="Helical" evidence="5">
    <location>
        <begin position="7"/>
        <end position="25"/>
    </location>
</feature>
<proteinExistence type="predicted"/>
<feature type="transmembrane region" description="Helical" evidence="5">
    <location>
        <begin position="41"/>
        <end position="59"/>
    </location>
</feature>
<evidence type="ECO:0000256" key="2">
    <source>
        <dbReference type="ARBA" id="ARBA00022692"/>
    </source>
</evidence>
<reference evidence="7" key="1">
    <citation type="submission" date="2020-09" db="EMBL/GenBank/DDBJ databases">
        <title>Genome seq and assembly of Tianweitania sp.</title>
        <authorList>
            <person name="Chhetri G."/>
        </authorList>
    </citation>
    <scope>NUCLEOTIDE SEQUENCE</scope>
    <source>
        <strain evidence="7">Rool2</strain>
    </source>
</reference>
<keyword evidence="3 5" id="KW-1133">Transmembrane helix</keyword>
<name>A0A8J6Q1M6_9HYPH</name>
<feature type="transmembrane region" description="Helical" evidence="5">
    <location>
        <begin position="372"/>
        <end position="391"/>
    </location>
</feature>
<feature type="transmembrane region" description="Helical" evidence="5">
    <location>
        <begin position="166"/>
        <end position="185"/>
    </location>
</feature>
<organism evidence="7 8">
    <name type="scientific">Oryzicola mucosus</name>
    <dbReference type="NCBI Taxonomy" id="2767425"/>
    <lineage>
        <taxon>Bacteria</taxon>
        <taxon>Pseudomonadati</taxon>
        <taxon>Pseudomonadota</taxon>
        <taxon>Alphaproteobacteria</taxon>
        <taxon>Hyphomicrobiales</taxon>
        <taxon>Phyllobacteriaceae</taxon>
        <taxon>Oryzicola</taxon>
    </lineage>
</organism>
<feature type="transmembrane region" description="Helical" evidence="5">
    <location>
        <begin position="66"/>
        <end position="85"/>
    </location>
</feature>
<accession>A0A8J6Q1M6</accession>
<gene>
    <name evidence="7" type="ORF">ICI42_08820</name>
</gene>
<dbReference type="GO" id="GO:0016874">
    <property type="term" value="F:ligase activity"/>
    <property type="evidence" value="ECO:0007669"/>
    <property type="project" value="UniProtKB-KW"/>
</dbReference>
<feature type="transmembrane region" description="Helical" evidence="5">
    <location>
        <begin position="242"/>
        <end position="262"/>
    </location>
</feature>
<dbReference type="PANTHER" id="PTHR37422">
    <property type="entry name" value="TEICHURONIC ACID BIOSYNTHESIS PROTEIN TUAE"/>
    <property type="match status" value="1"/>
</dbReference>
<evidence type="ECO:0000256" key="1">
    <source>
        <dbReference type="ARBA" id="ARBA00004141"/>
    </source>
</evidence>
<comment type="caution">
    <text evidence="7">The sequence shown here is derived from an EMBL/GenBank/DDBJ whole genome shotgun (WGS) entry which is preliminary data.</text>
</comment>
<dbReference type="InterPro" id="IPR007016">
    <property type="entry name" value="O-antigen_ligase-rel_domated"/>
</dbReference>
<evidence type="ECO:0000256" key="5">
    <source>
        <dbReference type="SAM" id="Phobius"/>
    </source>
</evidence>
<dbReference type="RefSeq" id="WP_188164178.1">
    <property type="nucleotide sequence ID" value="NZ_JACVVX010000002.1"/>
</dbReference>
<dbReference type="AlphaFoldDB" id="A0A8J6Q1M6"/>
<dbReference type="GO" id="GO:0016020">
    <property type="term" value="C:membrane"/>
    <property type="evidence" value="ECO:0007669"/>
    <property type="project" value="UniProtKB-SubCell"/>
</dbReference>
<keyword evidence="2 5" id="KW-0812">Transmembrane</keyword>
<feature type="transmembrane region" description="Helical" evidence="5">
    <location>
        <begin position="219"/>
        <end position="235"/>
    </location>
</feature>
<evidence type="ECO:0000256" key="3">
    <source>
        <dbReference type="ARBA" id="ARBA00022989"/>
    </source>
</evidence>
<evidence type="ECO:0000256" key="4">
    <source>
        <dbReference type="ARBA" id="ARBA00023136"/>
    </source>
</evidence>
<dbReference type="EMBL" id="JACVVX010000002">
    <property type="protein sequence ID" value="MBD0414755.1"/>
    <property type="molecule type" value="Genomic_DNA"/>
</dbReference>
<comment type="subcellular location">
    <subcellularLocation>
        <location evidence="1">Membrane</location>
        <topology evidence="1">Multi-pass membrane protein</topology>
    </subcellularLocation>
</comment>
<sequence>MTRLGNALFFVAAFALFWITTTPFLDLRNPDVLLPQEAGNTSNQVAVLLVLFMSCVVLWQNKQAALTALSPAMLCVLAWQLVTVFTSSHIDLSVRRYILHISVVVITLAWLLAPQDTRQFRRLLRWAGMFVLGLAYFGVVFLPEVSIHSASDVLEQVNAGGWRGHFMHKNVAGPAMVVLLLYWLYLAQTAGKTSAKATYWALAALSLLFLYHTNNKTSIGLLLVMFVLAFAIQKARLLSLQLVLGLVPTGLMALLTVGSVIFKPVGDWAEMMLSDPTFTNRTDVWRFALDQLRGHMVAGFGFEAYWATSDLVNSFRETWANTAGHAHNGLINVALSSGLVGAGLTIWWLVLNPLRDFHKSQQSGNDPQLGLLFLRIWLFMMLYANLESPFYVGRGQVWFSLLGAVFGLRLHARLKQVAAPSLQKPVSSPAAGMEPAR</sequence>
<feature type="transmembrane region" description="Helical" evidence="5">
    <location>
        <begin position="329"/>
        <end position="351"/>
    </location>
</feature>
<keyword evidence="7" id="KW-0436">Ligase</keyword>